<dbReference type="OrthoDB" id="6021021at2759"/>
<dbReference type="GO" id="GO:0015280">
    <property type="term" value="F:ligand-gated sodium channel activity"/>
    <property type="evidence" value="ECO:0007669"/>
    <property type="project" value="TreeGrafter"/>
</dbReference>
<keyword evidence="4 11" id="KW-0812">Transmembrane</keyword>
<keyword evidence="3 11" id="KW-0894">Sodium channel</keyword>
<evidence type="ECO:0000256" key="10">
    <source>
        <dbReference type="ARBA" id="ARBA00023303"/>
    </source>
</evidence>
<keyword evidence="9 11" id="KW-0739">Sodium transport</keyword>
<comment type="subcellular location">
    <subcellularLocation>
        <location evidence="1">Membrane</location>
        <topology evidence="1">Multi-pass membrane protein</topology>
    </subcellularLocation>
</comment>
<dbReference type="PRINTS" id="PR01078">
    <property type="entry name" value="AMINACHANNEL"/>
</dbReference>
<evidence type="ECO:0000313" key="13">
    <source>
        <dbReference type="Proteomes" id="UP000749559"/>
    </source>
</evidence>
<dbReference type="Pfam" id="PF00858">
    <property type="entry name" value="ASC"/>
    <property type="match status" value="1"/>
</dbReference>
<keyword evidence="2 11" id="KW-0813">Transport</keyword>
<keyword evidence="8" id="KW-0472">Membrane</keyword>
<organism evidence="12 13">
    <name type="scientific">Owenia fusiformis</name>
    <name type="common">Polychaete worm</name>
    <dbReference type="NCBI Taxonomy" id="6347"/>
    <lineage>
        <taxon>Eukaryota</taxon>
        <taxon>Metazoa</taxon>
        <taxon>Spiralia</taxon>
        <taxon>Lophotrochozoa</taxon>
        <taxon>Annelida</taxon>
        <taxon>Polychaeta</taxon>
        <taxon>Sedentaria</taxon>
        <taxon>Canalipalpata</taxon>
        <taxon>Sabellida</taxon>
        <taxon>Oweniida</taxon>
        <taxon>Oweniidae</taxon>
        <taxon>Owenia</taxon>
    </lineage>
</organism>
<gene>
    <name evidence="12" type="ORF">OFUS_LOCUS15439</name>
</gene>
<dbReference type="Gene3D" id="2.60.470.10">
    <property type="entry name" value="Acid-sensing ion channels like domains"/>
    <property type="match status" value="1"/>
</dbReference>
<dbReference type="AlphaFoldDB" id="A0A8J1TSS5"/>
<dbReference type="Gene3D" id="1.10.287.770">
    <property type="entry name" value="YojJ-like"/>
    <property type="match status" value="1"/>
</dbReference>
<proteinExistence type="inferred from homology"/>
<dbReference type="PANTHER" id="PTHR11690:SF248">
    <property type="entry name" value="PICKPOCKET 17, ISOFORM A"/>
    <property type="match status" value="1"/>
</dbReference>
<name>A0A8J1TSS5_OWEFU</name>
<keyword evidence="6" id="KW-0915">Sodium</keyword>
<evidence type="ECO:0000256" key="5">
    <source>
        <dbReference type="ARBA" id="ARBA00022989"/>
    </source>
</evidence>
<evidence type="ECO:0000256" key="8">
    <source>
        <dbReference type="ARBA" id="ARBA00023136"/>
    </source>
</evidence>
<evidence type="ECO:0000256" key="6">
    <source>
        <dbReference type="ARBA" id="ARBA00023053"/>
    </source>
</evidence>
<reference evidence="12" key="1">
    <citation type="submission" date="2022-03" db="EMBL/GenBank/DDBJ databases">
        <authorList>
            <person name="Martin C."/>
        </authorList>
    </citation>
    <scope>NUCLEOTIDE SEQUENCE</scope>
</reference>
<evidence type="ECO:0000256" key="1">
    <source>
        <dbReference type="ARBA" id="ARBA00004141"/>
    </source>
</evidence>
<evidence type="ECO:0000256" key="7">
    <source>
        <dbReference type="ARBA" id="ARBA00023065"/>
    </source>
</evidence>
<keyword evidence="7 11" id="KW-0406">Ion transport</keyword>
<dbReference type="Proteomes" id="UP000749559">
    <property type="component" value="Unassembled WGS sequence"/>
</dbReference>
<dbReference type="EMBL" id="CAIIXF020000007">
    <property type="protein sequence ID" value="CAH1790195.1"/>
    <property type="molecule type" value="Genomic_DNA"/>
</dbReference>
<evidence type="ECO:0000313" key="12">
    <source>
        <dbReference type="EMBL" id="CAH1790195.1"/>
    </source>
</evidence>
<comment type="caution">
    <text evidence="12">The sequence shown here is derived from an EMBL/GenBank/DDBJ whole genome shotgun (WGS) entry which is preliminary data.</text>
</comment>
<protein>
    <submittedName>
        <fullName evidence="12">Uncharacterized protein</fullName>
    </submittedName>
</protein>
<evidence type="ECO:0000256" key="11">
    <source>
        <dbReference type="RuleBase" id="RU000679"/>
    </source>
</evidence>
<evidence type="ECO:0000256" key="4">
    <source>
        <dbReference type="ARBA" id="ARBA00022692"/>
    </source>
</evidence>
<evidence type="ECO:0000256" key="9">
    <source>
        <dbReference type="ARBA" id="ARBA00023201"/>
    </source>
</evidence>
<comment type="similarity">
    <text evidence="11">Belongs to the amiloride-sensitive sodium channel (TC 1.A.6) family.</text>
</comment>
<sequence length="584" mass="65809">MKEEETKCKATVGEILNTFADNTTAHGCGSISRSKHKLGKLVWSVIFLGCICTACQGLVAIFVTYFGYPTTDTVTLERRELEIPSVTICSLFPFTISSQMTLPVPGADTNLAKLLTLFHVYHYGTFYGEHKDEYRKHKNRINSYAALFENVEDDQKLLYTHDLSNMLEQCFFNGKPCDDSFFSEIENANYQKCFTFNGAGLNLTDMTALATDPNNGLSMVLFLDAYKANYTLPGGMIYNPENPNSGTTGIHVTIHSPQTMPFPTIEGFDVPPGYSTTIGLTPVARERLPEPYGVCTNQEYIEGTQFKYSELGCLAQCVQKEMMDQCGCITAYLPYPNDTQGMLYCGDLNLDNFLNPLGPNITLMDDDFNSLECEDRLMMLGFTDNMTERCPLCLPACNAMKYEQTIAQALWPFNYVQGNFLTNTLVYGPDNNQTRRSFKLFEDLLADWPAQMDYIINTGMVRQNFLRVNIYFKDFTVETTKQTVAYGLNNMVSDIGGTLGFYVGISVVTLCEFLNLFWMIICACLRRCKSAGARRSDNVEVIQVKEANQSTDGKTQYDIEFTKNLAHLHNDTMPRNDFSSAFKY</sequence>
<dbReference type="PANTHER" id="PTHR11690">
    <property type="entry name" value="AMILORIDE-SENSITIVE SODIUM CHANNEL-RELATED"/>
    <property type="match status" value="1"/>
</dbReference>
<dbReference type="GO" id="GO:0005886">
    <property type="term" value="C:plasma membrane"/>
    <property type="evidence" value="ECO:0007669"/>
    <property type="project" value="TreeGrafter"/>
</dbReference>
<keyword evidence="5" id="KW-1133">Transmembrane helix</keyword>
<evidence type="ECO:0000256" key="2">
    <source>
        <dbReference type="ARBA" id="ARBA00022448"/>
    </source>
</evidence>
<evidence type="ECO:0000256" key="3">
    <source>
        <dbReference type="ARBA" id="ARBA00022461"/>
    </source>
</evidence>
<keyword evidence="10 11" id="KW-0407">Ion channel</keyword>
<dbReference type="InterPro" id="IPR001873">
    <property type="entry name" value="ENaC"/>
</dbReference>
<keyword evidence="13" id="KW-1185">Reference proteome</keyword>
<accession>A0A8J1TSS5</accession>